<evidence type="ECO:0000313" key="2">
    <source>
        <dbReference type="Proteomes" id="UP000324101"/>
    </source>
</evidence>
<name>A0A5P2DJ50_STRVZ</name>
<evidence type="ECO:0000313" key="1">
    <source>
        <dbReference type="EMBL" id="QES55184.1"/>
    </source>
</evidence>
<sequence>MSNSDAAAVLTTPDLAQALRAVRTLLDIADTTGGEVDFEAVIRSPEVLARVREVLPALKWSAAAGGEHGSSDAGDDPVRCLPVSVFDWCHPLDLAEPFVAALGPDPAAVRFDLEAWPAVPEAGLGRVSQKYAYLTLSVNSRDLYQCEPSGDHTVHVHVRNAALAEDTARIGWLADRIGGRFAGRVESAPL</sequence>
<protein>
    <submittedName>
        <fullName evidence="1">Uncharacterized protein</fullName>
    </submittedName>
</protein>
<dbReference type="OrthoDB" id="3377594at2"/>
<gene>
    <name evidence="1" type="ORF">DEJ51_14100</name>
</gene>
<accession>A0A5P2DJ50</accession>
<dbReference type="EMBL" id="CP029189">
    <property type="protein sequence ID" value="QES55184.1"/>
    <property type="molecule type" value="Genomic_DNA"/>
</dbReference>
<proteinExistence type="predicted"/>
<reference evidence="1 2" key="1">
    <citation type="submission" date="2018-05" db="EMBL/GenBank/DDBJ databases">
        <title>Streptomyces venezuelae.</title>
        <authorList>
            <person name="Kim W."/>
            <person name="Lee N."/>
            <person name="Cho B.-K."/>
        </authorList>
    </citation>
    <scope>NUCLEOTIDE SEQUENCE [LARGE SCALE GENOMIC DNA]</scope>
    <source>
        <strain evidence="1 2">ATCC 21018</strain>
    </source>
</reference>
<dbReference type="RefSeq" id="WP_150257899.1">
    <property type="nucleotide sequence ID" value="NZ_CP029189.1"/>
</dbReference>
<dbReference type="AlphaFoldDB" id="A0A5P2DJ50"/>
<dbReference type="Proteomes" id="UP000324101">
    <property type="component" value="Chromosome"/>
</dbReference>
<organism evidence="1 2">
    <name type="scientific">Streptomyces venezuelae</name>
    <dbReference type="NCBI Taxonomy" id="54571"/>
    <lineage>
        <taxon>Bacteria</taxon>
        <taxon>Bacillati</taxon>
        <taxon>Actinomycetota</taxon>
        <taxon>Actinomycetes</taxon>
        <taxon>Kitasatosporales</taxon>
        <taxon>Streptomycetaceae</taxon>
        <taxon>Streptomyces</taxon>
    </lineage>
</organism>